<protein>
    <recommendedName>
        <fullName evidence="1">Biotin-protein ligase N-terminal domain-containing protein</fullName>
    </recommendedName>
</protein>
<evidence type="ECO:0000313" key="2">
    <source>
        <dbReference type="EMBL" id="HIU52566.1"/>
    </source>
</evidence>
<dbReference type="PIRSF" id="PIRSF016642">
    <property type="entry name" value="UCP016642"/>
    <property type="match status" value="1"/>
</dbReference>
<dbReference type="InterPro" id="IPR015834">
    <property type="entry name" value="UCP016642"/>
</dbReference>
<dbReference type="InterPro" id="IPR019197">
    <property type="entry name" value="Biotin-prot_ligase_N"/>
</dbReference>
<dbReference type="EMBL" id="DVNC01000007">
    <property type="protein sequence ID" value="HIU52566.1"/>
    <property type="molecule type" value="Genomic_DNA"/>
</dbReference>
<dbReference type="Proteomes" id="UP000824107">
    <property type="component" value="Unassembled WGS sequence"/>
</dbReference>
<reference evidence="2" key="1">
    <citation type="submission" date="2020-10" db="EMBL/GenBank/DDBJ databases">
        <authorList>
            <person name="Gilroy R."/>
        </authorList>
    </citation>
    <scope>NUCLEOTIDE SEQUENCE</scope>
    <source>
        <strain evidence="2">ChiW3-316</strain>
    </source>
</reference>
<reference evidence="2" key="2">
    <citation type="journal article" date="2021" name="PeerJ">
        <title>Extensive microbial diversity within the chicken gut microbiome revealed by metagenomics and culture.</title>
        <authorList>
            <person name="Gilroy R."/>
            <person name="Ravi A."/>
            <person name="Getino M."/>
            <person name="Pursley I."/>
            <person name="Horton D.L."/>
            <person name="Alikhan N.F."/>
            <person name="Baker D."/>
            <person name="Gharbi K."/>
            <person name="Hall N."/>
            <person name="Watson M."/>
            <person name="Adriaenssens E.M."/>
            <person name="Foster-Nyarko E."/>
            <person name="Jarju S."/>
            <person name="Secka A."/>
            <person name="Antonio M."/>
            <person name="Oren A."/>
            <person name="Chaudhuri R.R."/>
            <person name="La Ragione R."/>
            <person name="Hildebrand F."/>
            <person name="Pallen M.J."/>
        </authorList>
    </citation>
    <scope>NUCLEOTIDE SEQUENCE</scope>
    <source>
        <strain evidence="2">ChiW3-316</strain>
    </source>
</reference>
<proteinExistence type="predicted"/>
<accession>A0A9D1SA47</accession>
<feature type="domain" description="Biotin-protein ligase N-terminal" evidence="1">
    <location>
        <begin position="5"/>
        <end position="252"/>
    </location>
</feature>
<evidence type="ECO:0000259" key="1">
    <source>
        <dbReference type="Pfam" id="PF09825"/>
    </source>
</evidence>
<dbReference type="InterPro" id="IPR029062">
    <property type="entry name" value="Class_I_gatase-like"/>
</dbReference>
<organism evidence="2 3">
    <name type="scientific">Candidatus Scatocola faecipullorum</name>
    <dbReference type="NCBI Taxonomy" id="2840917"/>
    <lineage>
        <taxon>Bacteria</taxon>
        <taxon>Pseudomonadati</taxon>
        <taxon>Pseudomonadota</taxon>
        <taxon>Alphaproteobacteria</taxon>
        <taxon>Rhodospirillales</taxon>
        <taxon>Rhodospirillaceae</taxon>
        <taxon>Rhodospirillaceae incertae sedis</taxon>
        <taxon>Candidatus Scatocola</taxon>
    </lineage>
</organism>
<comment type="caution">
    <text evidence="2">The sequence shown here is derived from an EMBL/GenBank/DDBJ whole genome shotgun (WGS) entry which is preliminary data.</text>
</comment>
<sequence>MRDKILIYRDYGCSDLNALEYGLKEYFEPRGGTVDFTDAAGIIKEGSLNESVLAFFMPGGAGTPFRRKLEVLGNEKIREYVRDGGIYYGICAGAYYACRETVFEEDIPELRIISSCGLNLVEGRAVGTLYKEFGIRPYAKDAASTAAVNLIWQDQEQHTVYYHGGPYFDLAANTEPDILAVYDTEKKLPAIIRQTYGDGQVILSGVHYEDKGAVLQKTLHHLRLDSAEALQVAAKLSAGEPSRLRLFHKMMSLTGR</sequence>
<evidence type="ECO:0000313" key="3">
    <source>
        <dbReference type="Proteomes" id="UP000824107"/>
    </source>
</evidence>
<dbReference type="AlphaFoldDB" id="A0A9D1SA47"/>
<dbReference type="Pfam" id="PF09825">
    <property type="entry name" value="BPL_N"/>
    <property type="match status" value="1"/>
</dbReference>
<gene>
    <name evidence="2" type="ORF">IAD20_00620</name>
</gene>
<dbReference type="SUPFAM" id="SSF52317">
    <property type="entry name" value="Class I glutamine amidotransferase-like"/>
    <property type="match status" value="2"/>
</dbReference>
<dbReference type="Gene3D" id="3.40.50.880">
    <property type="match status" value="1"/>
</dbReference>
<name>A0A9D1SA47_9PROT</name>